<gene>
    <name evidence="2" type="ORF">COCNU_01G017440</name>
</gene>
<keyword evidence="3" id="KW-1185">Reference proteome</keyword>
<evidence type="ECO:0000313" key="3">
    <source>
        <dbReference type="Proteomes" id="UP000797356"/>
    </source>
</evidence>
<name>A0A8K0HWE8_COCNU</name>
<feature type="compositionally biased region" description="Pro residues" evidence="1">
    <location>
        <begin position="126"/>
        <end position="135"/>
    </location>
</feature>
<dbReference type="Proteomes" id="UP000797356">
    <property type="component" value="Chromosome 1"/>
</dbReference>
<dbReference type="EMBL" id="CM017872">
    <property type="protein sequence ID" value="KAG1327810.1"/>
    <property type="molecule type" value="Genomic_DNA"/>
</dbReference>
<reference evidence="2" key="1">
    <citation type="journal article" date="2017" name="Gigascience">
        <title>The genome draft of coconut (Cocos nucifera).</title>
        <authorList>
            <person name="Xiao Y."/>
            <person name="Xu P."/>
            <person name="Fan H."/>
            <person name="Baudouin L."/>
            <person name="Xia W."/>
            <person name="Bocs S."/>
            <person name="Xu J."/>
            <person name="Li Q."/>
            <person name="Guo A."/>
            <person name="Zhou L."/>
            <person name="Li J."/>
            <person name="Wu Y."/>
            <person name="Ma Z."/>
            <person name="Armero A."/>
            <person name="Issali A.E."/>
            <person name="Liu N."/>
            <person name="Peng M."/>
            <person name="Yang Y."/>
        </authorList>
    </citation>
    <scope>NUCLEOTIDE SEQUENCE</scope>
    <source>
        <tissue evidence="2">Spear leaf of Hainan Tall coconut</tissue>
    </source>
</reference>
<proteinExistence type="predicted"/>
<reference evidence="2" key="2">
    <citation type="submission" date="2019-07" db="EMBL/GenBank/DDBJ databases">
        <authorList>
            <person name="Yang Y."/>
            <person name="Bocs S."/>
            <person name="Baudouin L."/>
        </authorList>
    </citation>
    <scope>NUCLEOTIDE SEQUENCE</scope>
    <source>
        <tissue evidence="2">Spear leaf of Hainan Tall coconut</tissue>
    </source>
</reference>
<organism evidence="2 3">
    <name type="scientific">Cocos nucifera</name>
    <name type="common">Coconut palm</name>
    <dbReference type="NCBI Taxonomy" id="13894"/>
    <lineage>
        <taxon>Eukaryota</taxon>
        <taxon>Viridiplantae</taxon>
        <taxon>Streptophyta</taxon>
        <taxon>Embryophyta</taxon>
        <taxon>Tracheophyta</taxon>
        <taxon>Spermatophyta</taxon>
        <taxon>Magnoliopsida</taxon>
        <taxon>Liliopsida</taxon>
        <taxon>Arecaceae</taxon>
        <taxon>Arecoideae</taxon>
        <taxon>Cocoseae</taxon>
        <taxon>Attaleinae</taxon>
        <taxon>Cocos</taxon>
    </lineage>
</organism>
<evidence type="ECO:0000256" key="1">
    <source>
        <dbReference type="SAM" id="MobiDB-lite"/>
    </source>
</evidence>
<evidence type="ECO:0000313" key="2">
    <source>
        <dbReference type="EMBL" id="KAG1327810.1"/>
    </source>
</evidence>
<dbReference type="AlphaFoldDB" id="A0A8K0HWE8"/>
<sequence length="135" mass="15951">MPVDQVVQSKQVFQPPKQCLRLPILHRQSRWPDLDHRLLYHVDSGDEVRDPRLHHWELISDKQWAPVEHPTAIFLRSKPEGLHHLLQKLEHLGEESLKLLYLLQHDFVYRPPRLLQQPRPTRAQEPSPPPDSGED</sequence>
<accession>A0A8K0HWE8</accession>
<feature type="region of interest" description="Disordered" evidence="1">
    <location>
        <begin position="113"/>
        <end position="135"/>
    </location>
</feature>
<comment type="caution">
    <text evidence="2">The sequence shown here is derived from an EMBL/GenBank/DDBJ whole genome shotgun (WGS) entry which is preliminary data.</text>
</comment>
<protein>
    <submittedName>
        <fullName evidence="2">Uncharacterized protein</fullName>
    </submittedName>
</protein>